<accession>A0A183EVR1</accession>
<dbReference type="AlphaFoldDB" id="A0A183EVR1"/>
<dbReference type="Proteomes" id="UP000271098">
    <property type="component" value="Unassembled WGS sequence"/>
</dbReference>
<proteinExistence type="predicted"/>
<evidence type="ECO:0000313" key="1">
    <source>
        <dbReference type="EMBL" id="VDN43689.1"/>
    </source>
</evidence>
<sequence length="60" mass="7253">MLSLNLEESNERFQEIDENRDNYATWDEYVNEAFGGIDPEDESLDVEDKRLLEEDRMYFN</sequence>
<dbReference type="OrthoDB" id="293868at2759"/>
<gene>
    <name evidence="1" type="ORF">GPUH_LOCUS25052</name>
</gene>
<evidence type="ECO:0000313" key="2">
    <source>
        <dbReference type="Proteomes" id="UP000271098"/>
    </source>
</evidence>
<dbReference type="WBParaSite" id="GPUH_0002508201-mRNA-1">
    <property type="protein sequence ID" value="GPUH_0002508201-mRNA-1"/>
    <property type="gene ID" value="GPUH_0002508201"/>
</dbReference>
<name>A0A183EVR1_9BILA</name>
<organism evidence="3">
    <name type="scientific">Gongylonema pulchrum</name>
    <dbReference type="NCBI Taxonomy" id="637853"/>
    <lineage>
        <taxon>Eukaryota</taxon>
        <taxon>Metazoa</taxon>
        <taxon>Ecdysozoa</taxon>
        <taxon>Nematoda</taxon>
        <taxon>Chromadorea</taxon>
        <taxon>Rhabditida</taxon>
        <taxon>Spirurina</taxon>
        <taxon>Spiruromorpha</taxon>
        <taxon>Spiruroidea</taxon>
        <taxon>Gongylonematidae</taxon>
        <taxon>Gongylonema</taxon>
    </lineage>
</organism>
<reference evidence="1 2" key="2">
    <citation type="submission" date="2018-11" db="EMBL/GenBank/DDBJ databases">
        <authorList>
            <consortium name="Pathogen Informatics"/>
        </authorList>
    </citation>
    <scope>NUCLEOTIDE SEQUENCE [LARGE SCALE GENOMIC DNA]</scope>
</reference>
<dbReference type="EMBL" id="UYRT01103544">
    <property type="protein sequence ID" value="VDN43689.1"/>
    <property type="molecule type" value="Genomic_DNA"/>
</dbReference>
<protein>
    <submittedName>
        <fullName evidence="3">EF-hand domain-containing protein</fullName>
    </submittedName>
</protein>
<keyword evidence="2" id="KW-1185">Reference proteome</keyword>
<reference evidence="3" key="1">
    <citation type="submission" date="2016-06" db="UniProtKB">
        <authorList>
            <consortium name="WormBaseParasite"/>
        </authorList>
    </citation>
    <scope>IDENTIFICATION</scope>
</reference>
<evidence type="ECO:0000313" key="3">
    <source>
        <dbReference type="WBParaSite" id="GPUH_0002508201-mRNA-1"/>
    </source>
</evidence>